<dbReference type="RefSeq" id="WP_055575777.1">
    <property type="nucleotide sequence ID" value="NZ_LKTM01000001.1"/>
</dbReference>
<dbReference type="PRINTS" id="PR00081">
    <property type="entry name" value="GDHRDH"/>
</dbReference>
<evidence type="ECO:0000256" key="2">
    <source>
        <dbReference type="ARBA" id="ARBA00006484"/>
    </source>
</evidence>
<dbReference type="Pfam" id="PF13561">
    <property type="entry name" value="adh_short_C2"/>
    <property type="match status" value="1"/>
</dbReference>
<accession>A0A0Q2LYW8</accession>
<dbReference type="InterPro" id="IPR002347">
    <property type="entry name" value="SDR_fam"/>
</dbReference>
<dbReference type="SUPFAM" id="SSF51735">
    <property type="entry name" value="NAD(P)-binding Rossmann-fold domains"/>
    <property type="match status" value="1"/>
</dbReference>
<comment type="catalytic activity">
    <reaction evidence="5">
        <text>a (3R)-hydroxyacyl-[ACP] + NADP(+) = a 3-oxoacyl-[ACP] + NADPH + H(+)</text>
        <dbReference type="Rhea" id="RHEA:17397"/>
        <dbReference type="Rhea" id="RHEA-COMP:9916"/>
        <dbReference type="Rhea" id="RHEA-COMP:9945"/>
        <dbReference type="ChEBI" id="CHEBI:15378"/>
        <dbReference type="ChEBI" id="CHEBI:57783"/>
        <dbReference type="ChEBI" id="CHEBI:58349"/>
        <dbReference type="ChEBI" id="CHEBI:78776"/>
        <dbReference type="ChEBI" id="CHEBI:78827"/>
        <dbReference type="EC" id="1.1.1.100"/>
    </reaction>
    <physiologicalReaction direction="right-to-left" evidence="5">
        <dbReference type="Rhea" id="RHEA:17399"/>
    </physiologicalReaction>
</comment>
<evidence type="ECO:0000256" key="3">
    <source>
        <dbReference type="ARBA" id="ARBA00022512"/>
    </source>
</evidence>
<dbReference type="InterPro" id="IPR050259">
    <property type="entry name" value="SDR"/>
</dbReference>
<comment type="subcellular location">
    <subcellularLocation>
        <location evidence="1">Secreted</location>
        <location evidence="1">Cell wall</location>
    </subcellularLocation>
</comment>
<keyword evidence="3" id="KW-0134">Cell wall</keyword>
<evidence type="ECO:0000313" key="7">
    <source>
        <dbReference type="Proteomes" id="UP000051677"/>
    </source>
</evidence>
<evidence type="ECO:0000313" key="6">
    <source>
        <dbReference type="EMBL" id="KQH81017.1"/>
    </source>
</evidence>
<evidence type="ECO:0000256" key="5">
    <source>
        <dbReference type="ARBA" id="ARBA00047400"/>
    </source>
</evidence>
<dbReference type="CDD" id="cd05233">
    <property type="entry name" value="SDR_c"/>
    <property type="match status" value="1"/>
</dbReference>
<dbReference type="GO" id="GO:0004316">
    <property type="term" value="F:3-oxoacyl-[acyl-carrier-protein] reductase (NADPH) activity"/>
    <property type="evidence" value="ECO:0007669"/>
    <property type="project" value="UniProtKB-EC"/>
</dbReference>
<evidence type="ECO:0000256" key="4">
    <source>
        <dbReference type="ARBA" id="ARBA00040781"/>
    </source>
</evidence>
<comment type="similarity">
    <text evidence="2">Belongs to the short-chain dehydrogenases/reductases (SDR) family.</text>
</comment>
<comment type="caution">
    <text evidence="6">The sequence shown here is derived from an EMBL/GenBank/DDBJ whole genome shotgun (WGS) entry which is preliminary data.</text>
</comment>
<keyword evidence="3" id="KW-0964">Secreted</keyword>
<gene>
    <name evidence="6" type="ORF">AO501_05160</name>
</gene>
<protein>
    <recommendedName>
        <fullName evidence="4">3-oxoacyl-[acyl-carrier-protein] reductase MabA</fullName>
    </recommendedName>
</protein>
<dbReference type="EMBL" id="LKTM01000001">
    <property type="protein sequence ID" value="KQH81017.1"/>
    <property type="molecule type" value="Genomic_DNA"/>
</dbReference>
<dbReference type="AlphaFoldDB" id="A0A0Q2LYW8"/>
<reference evidence="6 7" key="1">
    <citation type="submission" date="2015-10" db="EMBL/GenBank/DDBJ databases">
        <title>Mycobacterium gordonae draft genome assembly.</title>
        <authorList>
            <person name="Ustinova V."/>
            <person name="Smirnova T."/>
            <person name="Blagodatskikh K."/>
            <person name="Varlamov D."/>
            <person name="Larionova E."/>
            <person name="Chernousova L."/>
        </authorList>
    </citation>
    <scope>NUCLEOTIDE SEQUENCE [LARGE SCALE GENOMIC DNA]</scope>
    <source>
        <strain evidence="6 7">CTRI 14-8773</strain>
    </source>
</reference>
<dbReference type="Proteomes" id="UP000051677">
    <property type="component" value="Unassembled WGS sequence"/>
</dbReference>
<name>A0A0Q2LYW8_MYCGO</name>
<dbReference type="InterPro" id="IPR036291">
    <property type="entry name" value="NAD(P)-bd_dom_sf"/>
</dbReference>
<organism evidence="6 7">
    <name type="scientific">Mycobacterium gordonae</name>
    <dbReference type="NCBI Taxonomy" id="1778"/>
    <lineage>
        <taxon>Bacteria</taxon>
        <taxon>Bacillati</taxon>
        <taxon>Actinomycetota</taxon>
        <taxon>Actinomycetes</taxon>
        <taxon>Mycobacteriales</taxon>
        <taxon>Mycobacteriaceae</taxon>
        <taxon>Mycobacterium</taxon>
    </lineage>
</organism>
<sequence length="265" mass="26841">MTTERTELHAPKDLDASTALIVGGTAGIGLASARALAAAGVPRIVIVGRNAERGELAAKSIAELGAAAHFIAGDATDPTTAATVAAEADRILSGIDILMCTTAADVRPELFINIPTADIGRMLTQLALPSMYLASAVLPGMRDRRGGVIVNVASDAAKTATPGETVIGAAKAAIVMFTRTIAIEEKRYGIRANALTPSLVHGTASTERITADGFSGKLFARAAQQAQLGVPTAEDIAALTVFLCSPAAARLTGQAISVNGGISAA</sequence>
<evidence type="ECO:0000256" key="1">
    <source>
        <dbReference type="ARBA" id="ARBA00004191"/>
    </source>
</evidence>
<proteinExistence type="inferred from homology"/>
<dbReference type="PANTHER" id="PTHR42879">
    <property type="entry name" value="3-OXOACYL-(ACYL-CARRIER-PROTEIN) REDUCTASE"/>
    <property type="match status" value="1"/>
</dbReference>
<dbReference type="OrthoDB" id="286404at2"/>
<dbReference type="Gene3D" id="3.40.50.720">
    <property type="entry name" value="NAD(P)-binding Rossmann-like Domain"/>
    <property type="match status" value="1"/>
</dbReference>